<dbReference type="Pfam" id="PF11731">
    <property type="entry name" value="Cdd1"/>
    <property type="match status" value="1"/>
</dbReference>
<accession>A0A8J6TDB2</accession>
<sequence length="62" mass="7151">MGNRTDINDLNKIPNDGPATIKYLSMLGIKKPFELIGQNPYLMFEELCKGSSHKCMQNLRHW</sequence>
<gene>
    <name evidence="1" type="ORF">H8E41_11465</name>
</gene>
<evidence type="ECO:0008006" key="3">
    <source>
        <dbReference type="Google" id="ProtNLM"/>
    </source>
</evidence>
<evidence type="ECO:0000313" key="2">
    <source>
        <dbReference type="Proteomes" id="UP000614424"/>
    </source>
</evidence>
<evidence type="ECO:0000313" key="1">
    <source>
        <dbReference type="EMBL" id="MBC8318516.1"/>
    </source>
</evidence>
<name>A0A8J6TDB2_9BACT</name>
<dbReference type="AlphaFoldDB" id="A0A8J6TDB2"/>
<dbReference type="InterPro" id="IPR021725">
    <property type="entry name" value="Cdd1"/>
</dbReference>
<protein>
    <recommendedName>
        <fullName evidence="3">TfoX C-terminal domain-containing protein</fullName>
    </recommendedName>
</protein>
<reference evidence="1 2" key="1">
    <citation type="submission" date="2020-08" db="EMBL/GenBank/DDBJ databases">
        <title>Bridging the membrane lipid divide: bacteria of the FCB group superphylum have the potential to synthesize archaeal ether lipids.</title>
        <authorList>
            <person name="Villanueva L."/>
            <person name="Von Meijenfeldt F.A.B."/>
            <person name="Westbye A.B."/>
            <person name="Yadav S."/>
            <person name="Hopmans E.C."/>
            <person name="Dutilh B.E."/>
            <person name="Sinninghe Damste J.S."/>
        </authorList>
    </citation>
    <scope>NUCLEOTIDE SEQUENCE [LARGE SCALE GENOMIC DNA]</scope>
    <source>
        <strain evidence="1">NIOZ-UU47</strain>
    </source>
</reference>
<comment type="caution">
    <text evidence="1">The sequence shown here is derived from an EMBL/GenBank/DDBJ whole genome shotgun (WGS) entry which is preliminary data.</text>
</comment>
<dbReference type="EMBL" id="JACNJZ010000168">
    <property type="protein sequence ID" value="MBC8318516.1"/>
    <property type="molecule type" value="Genomic_DNA"/>
</dbReference>
<organism evidence="1 2">
    <name type="scientific">Candidatus Desulfobia pelagia</name>
    <dbReference type="NCBI Taxonomy" id="2841692"/>
    <lineage>
        <taxon>Bacteria</taxon>
        <taxon>Pseudomonadati</taxon>
        <taxon>Thermodesulfobacteriota</taxon>
        <taxon>Desulfobulbia</taxon>
        <taxon>Desulfobulbales</taxon>
        <taxon>Desulfobulbaceae</taxon>
        <taxon>Candidatus Desulfobia</taxon>
    </lineage>
</organism>
<proteinExistence type="predicted"/>
<dbReference type="Proteomes" id="UP000614424">
    <property type="component" value="Unassembled WGS sequence"/>
</dbReference>